<reference evidence="7" key="1">
    <citation type="submission" date="2024-02" db="EMBL/GenBank/DDBJ databases">
        <authorList>
            <consortium name="ELIXIR-Norway"/>
            <consortium name="Elixir Norway"/>
        </authorList>
    </citation>
    <scope>NUCLEOTIDE SEQUENCE</scope>
</reference>
<protein>
    <recommendedName>
        <fullName evidence="9">Beta-1,3-glucanase</fullName>
    </recommendedName>
</protein>
<dbReference type="Pfam" id="PF00332">
    <property type="entry name" value="Glyco_hydro_17"/>
    <property type="match status" value="1"/>
</dbReference>
<evidence type="ECO:0000256" key="6">
    <source>
        <dbReference type="SAM" id="Phobius"/>
    </source>
</evidence>
<organism evidence="7 8">
    <name type="scientific">Sphagnum troendelagicum</name>
    <dbReference type="NCBI Taxonomy" id="128251"/>
    <lineage>
        <taxon>Eukaryota</taxon>
        <taxon>Viridiplantae</taxon>
        <taxon>Streptophyta</taxon>
        <taxon>Embryophyta</taxon>
        <taxon>Bryophyta</taxon>
        <taxon>Sphagnophytina</taxon>
        <taxon>Sphagnopsida</taxon>
        <taxon>Sphagnales</taxon>
        <taxon>Sphagnaceae</taxon>
        <taxon>Sphagnum</taxon>
    </lineage>
</organism>
<evidence type="ECO:0000313" key="7">
    <source>
        <dbReference type="EMBL" id="CAK9228229.1"/>
    </source>
</evidence>
<dbReference type="PROSITE" id="PS00587">
    <property type="entry name" value="GLYCOSYL_HYDROL_F17"/>
    <property type="match status" value="1"/>
</dbReference>
<proteinExistence type="inferred from homology"/>
<dbReference type="InterPro" id="IPR000490">
    <property type="entry name" value="Glyco_hydro_17"/>
</dbReference>
<evidence type="ECO:0000256" key="2">
    <source>
        <dbReference type="ARBA" id="ARBA00022801"/>
    </source>
</evidence>
<keyword evidence="6" id="KW-0472">Membrane</keyword>
<dbReference type="Proteomes" id="UP001497512">
    <property type="component" value="Chromosome 6"/>
</dbReference>
<gene>
    <name evidence="7" type="ORF">CSSPTR1EN2_LOCUS18869</name>
</gene>
<keyword evidence="2 5" id="KW-0378">Hydrolase</keyword>
<name>A0ABP0USH6_9BRYO</name>
<dbReference type="PANTHER" id="PTHR32227">
    <property type="entry name" value="GLUCAN ENDO-1,3-BETA-GLUCOSIDASE BG1-RELATED-RELATED"/>
    <property type="match status" value="1"/>
</dbReference>
<evidence type="ECO:0000256" key="1">
    <source>
        <dbReference type="ARBA" id="ARBA00008773"/>
    </source>
</evidence>
<evidence type="ECO:0000256" key="5">
    <source>
        <dbReference type="RuleBase" id="RU004336"/>
    </source>
</evidence>
<sequence length="364" mass="40374">MKCFIYRWLGYIHVAMTILECTMLIVSSYRSPGMAKRDFDLTIGINYGRVADNLPKPMKVSRLVQKLGIENVKIFDANRQVLHAFAYTGISVTICVPNEEIISLAVSAQAACTWIYNNVKQFVPATKITYIMVGNEILGGDPTIWSALVPAMWQLYTGLRYYNLENEIKISTPHSLAVLATSFPPSAGTFQPNIATSVMAPLLRFLKLTQSDFMLNAYPYLAYLGDGGKHIALEFALIEPNATKVVDPNTGLEYSCLLDLMIDATIYAMKALNYDDIPLIITETGWPSQGDPSEIGASIPNAAIYNNNLVKHVTTLGTPLRPGVEFDTYIFALFNEDLKPGPASERNWGLFYPNLTQVYAISLN</sequence>
<evidence type="ECO:0000313" key="8">
    <source>
        <dbReference type="Proteomes" id="UP001497512"/>
    </source>
</evidence>
<dbReference type="InterPro" id="IPR017853">
    <property type="entry name" value="GH"/>
</dbReference>
<feature type="transmembrane region" description="Helical" evidence="6">
    <location>
        <begin position="6"/>
        <end position="27"/>
    </location>
</feature>
<dbReference type="SUPFAM" id="SSF51445">
    <property type="entry name" value="(Trans)glycosidases"/>
    <property type="match status" value="1"/>
</dbReference>
<keyword evidence="8" id="KW-1185">Reference proteome</keyword>
<dbReference type="InterPro" id="IPR044965">
    <property type="entry name" value="Glyco_hydro_17_plant"/>
</dbReference>
<evidence type="ECO:0000256" key="4">
    <source>
        <dbReference type="RuleBase" id="RU004335"/>
    </source>
</evidence>
<comment type="similarity">
    <text evidence="1 4">Belongs to the glycosyl hydrolase 17 family.</text>
</comment>
<dbReference type="EMBL" id="OZ019898">
    <property type="protein sequence ID" value="CAK9228229.1"/>
    <property type="molecule type" value="Genomic_DNA"/>
</dbReference>
<evidence type="ECO:0008006" key="9">
    <source>
        <dbReference type="Google" id="ProtNLM"/>
    </source>
</evidence>
<accession>A0ABP0USH6</accession>
<keyword evidence="3 5" id="KW-0326">Glycosidase</keyword>
<keyword evidence="6" id="KW-0812">Transmembrane</keyword>
<evidence type="ECO:0000256" key="3">
    <source>
        <dbReference type="ARBA" id="ARBA00023295"/>
    </source>
</evidence>
<dbReference type="Gene3D" id="3.20.20.80">
    <property type="entry name" value="Glycosidases"/>
    <property type="match status" value="1"/>
</dbReference>
<keyword evidence="6" id="KW-1133">Transmembrane helix</keyword>